<sequence length="30" mass="3401">MGARLTPWKRGVRMADGAGTRTFEAVRRRP</sequence>
<name>A0A1H9K073_9ACTN</name>
<proteinExistence type="predicted"/>
<keyword evidence="2" id="KW-1185">Reference proteome</keyword>
<reference evidence="1 2" key="1">
    <citation type="submission" date="2016-10" db="EMBL/GenBank/DDBJ databases">
        <authorList>
            <person name="de Groot N.N."/>
        </authorList>
    </citation>
    <scope>NUCLEOTIDE SEQUENCE [LARGE SCALE GENOMIC DNA]</scope>
    <source>
        <strain evidence="1 2">CGMCC 4.3519</strain>
    </source>
</reference>
<accession>A0A1H9K073</accession>
<gene>
    <name evidence="1" type="ORF">SAMN05216481_12032</name>
</gene>
<dbReference type="Proteomes" id="UP000199055">
    <property type="component" value="Unassembled WGS sequence"/>
</dbReference>
<dbReference type="STRING" id="403935.SAMN05216481_12032"/>
<protein>
    <submittedName>
        <fullName evidence="1">Uncharacterized protein</fullName>
    </submittedName>
</protein>
<dbReference type="EMBL" id="FOET01000020">
    <property type="protein sequence ID" value="SEQ92464.1"/>
    <property type="molecule type" value="Genomic_DNA"/>
</dbReference>
<dbReference type="AlphaFoldDB" id="A0A1H9K073"/>
<organism evidence="1 2">
    <name type="scientific">Streptomyces radiopugnans</name>
    <dbReference type="NCBI Taxonomy" id="403935"/>
    <lineage>
        <taxon>Bacteria</taxon>
        <taxon>Bacillati</taxon>
        <taxon>Actinomycetota</taxon>
        <taxon>Actinomycetes</taxon>
        <taxon>Kitasatosporales</taxon>
        <taxon>Streptomycetaceae</taxon>
        <taxon>Streptomyces</taxon>
    </lineage>
</organism>
<evidence type="ECO:0000313" key="2">
    <source>
        <dbReference type="Proteomes" id="UP000199055"/>
    </source>
</evidence>
<evidence type="ECO:0000313" key="1">
    <source>
        <dbReference type="EMBL" id="SEQ92464.1"/>
    </source>
</evidence>